<dbReference type="Proteomes" id="UP000465785">
    <property type="component" value="Chromosome"/>
</dbReference>
<evidence type="ECO:0000313" key="1">
    <source>
        <dbReference type="EMBL" id="BBY92257.1"/>
    </source>
</evidence>
<organism evidence="1 2">
    <name type="scientific">Mycobacterium gallinarum</name>
    <dbReference type="NCBI Taxonomy" id="39689"/>
    <lineage>
        <taxon>Bacteria</taxon>
        <taxon>Bacillati</taxon>
        <taxon>Actinomycetota</taxon>
        <taxon>Actinomycetes</taxon>
        <taxon>Mycobacteriales</taxon>
        <taxon>Mycobacteriaceae</taxon>
        <taxon>Mycobacterium</taxon>
    </lineage>
</organism>
<evidence type="ECO:0000313" key="2">
    <source>
        <dbReference type="Proteomes" id="UP000465785"/>
    </source>
</evidence>
<dbReference type="AlphaFoldDB" id="A0A9W4B1J3"/>
<accession>A0A9W4B1J3</accession>
<gene>
    <name evidence="1" type="ORF">MGALJ_19260</name>
</gene>
<sequence>MAGQFRGLRVGQRVAELVRLGRNEFFNHSVSRMPIQIDTAATPNFRKSTAMSAAIVSIPALCTPYAGPKT</sequence>
<dbReference type="KEGG" id="mgau:MGALJ_19260"/>
<reference evidence="1 2" key="1">
    <citation type="journal article" date="2019" name="Emerg. Microbes Infect.">
        <title>Comprehensive subspecies identification of 175 nontuberculous mycobacteria species based on 7547 genomic profiles.</title>
        <authorList>
            <person name="Matsumoto Y."/>
            <person name="Kinjo T."/>
            <person name="Motooka D."/>
            <person name="Nabeya D."/>
            <person name="Jung N."/>
            <person name="Uechi K."/>
            <person name="Horii T."/>
            <person name="Iida T."/>
            <person name="Fujita J."/>
            <person name="Nakamura S."/>
        </authorList>
    </citation>
    <scope>NUCLEOTIDE SEQUENCE [LARGE SCALE GENOMIC DNA]</scope>
    <source>
        <strain evidence="1 2">JCM 6399</strain>
    </source>
</reference>
<name>A0A9W4B1J3_9MYCO</name>
<dbReference type="EMBL" id="AP022601">
    <property type="protein sequence ID" value="BBY92257.1"/>
    <property type="molecule type" value="Genomic_DNA"/>
</dbReference>
<proteinExistence type="predicted"/>
<protein>
    <submittedName>
        <fullName evidence="1">Uncharacterized protein</fullName>
    </submittedName>
</protein>
<keyword evidence="2" id="KW-1185">Reference proteome</keyword>